<evidence type="ECO:0000313" key="1">
    <source>
        <dbReference type="EMBL" id="KAJ8118107.1"/>
    </source>
</evidence>
<organism evidence="1 2">
    <name type="scientific">Boeremia exigua</name>
    <dbReference type="NCBI Taxonomy" id="749465"/>
    <lineage>
        <taxon>Eukaryota</taxon>
        <taxon>Fungi</taxon>
        <taxon>Dikarya</taxon>
        <taxon>Ascomycota</taxon>
        <taxon>Pezizomycotina</taxon>
        <taxon>Dothideomycetes</taxon>
        <taxon>Pleosporomycetidae</taxon>
        <taxon>Pleosporales</taxon>
        <taxon>Pleosporineae</taxon>
        <taxon>Didymellaceae</taxon>
        <taxon>Boeremia</taxon>
    </lineage>
</organism>
<evidence type="ECO:0000313" key="2">
    <source>
        <dbReference type="Proteomes" id="UP001153331"/>
    </source>
</evidence>
<proteinExistence type="predicted"/>
<comment type="caution">
    <text evidence="1">The sequence shown here is derived from an EMBL/GenBank/DDBJ whole genome shotgun (WGS) entry which is preliminary data.</text>
</comment>
<dbReference type="Proteomes" id="UP001153331">
    <property type="component" value="Unassembled WGS sequence"/>
</dbReference>
<keyword evidence="2" id="KW-1185">Reference proteome</keyword>
<gene>
    <name evidence="1" type="ORF">OPT61_g839</name>
</gene>
<name>A0ACC2ISQ1_9PLEO</name>
<sequence>MEFHVPDDVPSTTRNVKPLKFGHPPVIATLSRASSSEQDDSTPTSPLSKDSNGETHSYVIDQAAASTPSDIILTFGPDSGSDSWSLDRTSTPEKGGVNEFEFGVPSTLIIPPVEEHTPIDLLPTVKPKVDQGPPQKNEPAEDDSRAHATIVEPASEPAQLEPVRSHYTSDPIQSHSGDNVRPIQFPTTQLPLKVRLVDADESLQKRGKRKLKAQKHLMQAFQICINGFPIFATWYWPRYYYVFLPFITITVALNIVMIFSVTVRAVRNKIVPEKVIMPETSESMVFLIPCYNETKEELTKSLEALARQTKIEDHKHAILIVCDGKVRGHGMEKTTADYLLQDILIEKTERIYIPKAYTAWDQQPMDIVVQRGRYQGVPYYCIVKQQNQGKRDGLIIARSFLYNFNRRLEKPHTIFSPGFFDHLCSFLIQDAAINYCEHLIGMDADTVFADDCIYEMLQESRYPHTMGVCGYVAVDWKNSSFNIWRLYQNAEYCIAQCLRRMHQSMVTHKVSCLPGCCQLLRVTEETCGDHVLLDLFGYCPIPTDGMIKQIRATASEDRNHVCHMLSARPTSQTRQALKARAYTDVPASVSVFLSQRRRWTLGATSNDLLLTFAPGVQWFERILAFVNVLTWLLNPFILASLACFIYACLFVATWIIMAFVSVMLVPIVYYILIPAWFHNNWKERVQFWAGLFFFVICGPFINVAVLFYACFYMDSFGWGKTRKVITEQDSGEKTESELQRLERGEKTSSGSSPTPRSAEV</sequence>
<reference evidence="1" key="1">
    <citation type="submission" date="2022-11" db="EMBL/GenBank/DDBJ databases">
        <title>Genome Sequence of Boeremia exigua.</title>
        <authorList>
            <person name="Buettner E."/>
        </authorList>
    </citation>
    <scope>NUCLEOTIDE SEQUENCE</scope>
    <source>
        <strain evidence="1">CU02</strain>
    </source>
</reference>
<accession>A0ACC2ISQ1</accession>
<dbReference type="EMBL" id="JAPHNI010000029">
    <property type="protein sequence ID" value="KAJ8118107.1"/>
    <property type="molecule type" value="Genomic_DNA"/>
</dbReference>
<protein>
    <submittedName>
        <fullName evidence="1">Uncharacterized protein</fullName>
    </submittedName>
</protein>